<dbReference type="Pfam" id="PF00895">
    <property type="entry name" value="ATP-synt_8"/>
    <property type="match status" value="1"/>
</dbReference>
<keyword evidence="4 12" id="KW-0813">Transport</keyword>
<feature type="transmembrane region" description="Helical" evidence="13">
    <location>
        <begin position="12"/>
        <end position="31"/>
    </location>
</feature>
<comment type="similarity">
    <text evidence="2 12">Belongs to the ATPase protein 8 family.</text>
</comment>
<evidence type="ECO:0000256" key="1">
    <source>
        <dbReference type="ARBA" id="ARBA00004304"/>
    </source>
</evidence>
<name>H6W8J6_9COLE</name>
<evidence type="ECO:0000256" key="10">
    <source>
        <dbReference type="ARBA" id="ARBA00023128"/>
    </source>
</evidence>
<evidence type="ECO:0000256" key="3">
    <source>
        <dbReference type="ARBA" id="ARBA00011291"/>
    </source>
</evidence>
<evidence type="ECO:0000256" key="8">
    <source>
        <dbReference type="ARBA" id="ARBA00022989"/>
    </source>
</evidence>
<comment type="subunit">
    <text evidence="3">F-type ATPases have 2 components, CF(1) - the catalytic core - and CF(0) - the membrane proton channel.</text>
</comment>
<evidence type="ECO:0000256" key="7">
    <source>
        <dbReference type="ARBA" id="ARBA00022781"/>
    </source>
</evidence>
<organism evidence="14">
    <name type="scientific">Limnichidae sp. MJTNT-2012</name>
    <dbReference type="NCBI Taxonomy" id="1131603"/>
    <lineage>
        <taxon>Eukaryota</taxon>
        <taxon>Metazoa</taxon>
        <taxon>Ecdysozoa</taxon>
        <taxon>Arthropoda</taxon>
        <taxon>Hexapoda</taxon>
        <taxon>Insecta</taxon>
        <taxon>Pterygota</taxon>
        <taxon>Neoptera</taxon>
        <taxon>Endopterygota</taxon>
        <taxon>Coleoptera</taxon>
        <taxon>Polyphaga</taxon>
        <taxon>Elateriformia</taxon>
        <taxon>Byrrhoidea</taxon>
        <taxon>Limnichidae</taxon>
    </lineage>
</organism>
<dbReference type="AlphaFoldDB" id="H6W8J6"/>
<dbReference type="GO" id="GO:0015986">
    <property type="term" value="P:proton motive force-driven ATP synthesis"/>
    <property type="evidence" value="ECO:0007669"/>
    <property type="project" value="InterPro"/>
</dbReference>
<gene>
    <name evidence="14" type="primary">ATP8</name>
</gene>
<dbReference type="EMBL" id="JQ034416">
    <property type="protein sequence ID" value="AEZ55648.1"/>
    <property type="molecule type" value="Genomic_DNA"/>
</dbReference>
<dbReference type="GO" id="GO:0031966">
    <property type="term" value="C:mitochondrial membrane"/>
    <property type="evidence" value="ECO:0007669"/>
    <property type="project" value="UniProtKB-SubCell"/>
</dbReference>
<proteinExistence type="inferred from homology"/>
<dbReference type="GO" id="GO:0045259">
    <property type="term" value="C:proton-transporting ATP synthase complex"/>
    <property type="evidence" value="ECO:0007669"/>
    <property type="project" value="UniProtKB-KW"/>
</dbReference>
<evidence type="ECO:0000256" key="2">
    <source>
        <dbReference type="ARBA" id="ARBA00008892"/>
    </source>
</evidence>
<evidence type="ECO:0000256" key="6">
    <source>
        <dbReference type="ARBA" id="ARBA00022692"/>
    </source>
</evidence>
<keyword evidence="5 12" id="KW-0138">CF(0)</keyword>
<evidence type="ECO:0000256" key="4">
    <source>
        <dbReference type="ARBA" id="ARBA00022448"/>
    </source>
</evidence>
<evidence type="ECO:0000256" key="5">
    <source>
        <dbReference type="ARBA" id="ARBA00022547"/>
    </source>
</evidence>
<evidence type="ECO:0000256" key="9">
    <source>
        <dbReference type="ARBA" id="ARBA00023065"/>
    </source>
</evidence>
<keyword evidence="7 12" id="KW-0375">Hydrogen ion transport</keyword>
<evidence type="ECO:0000256" key="13">
    <source>
        <dbReference type="SAM" id="Phobius"/>
    </source>
</evidence>
<accession>H6W8J6</accession>
<evidence type="ECO:0000313" key="14">
    <source>
        <dbReference type="EMBL" id="AEZ55648.1"/>
    </source>
</evidence>
<evidence type="ECO:0000256" key="11">
    <source>
        <dbReference type="ARBA" id="ARBA00023136"/>
    </source>
</evidence>
<protein>
    <recommendedName>
        <fullName evidence="12">ATP synthase complex subunit 8</fullName>
    </recommendedName>
</protein>
<sequence length="52" mass="6379">MPHMAPMNWTTLLITFILTFLIFNSINYYIFNYKINSSINLIHKKIKTNWKW</sequence>
<evidence type="ECO:0000256" key="12">
    <source>
        <dbReference type="RuleBase" id="RU003661"/>
    </source>
</evidence>
<comment type="subcellular location">
    <subcellularLocation>
        <location evidence="1 12">Mitochondrion membrane</location>
        <topology evidence="1 12">Single-pass membrane protein</topology>
    </subcellularLocation>
</comment>
<dbReference type="GO" id="GO:0015078">
    <property type="term" value="F:proton transmembrane transporter activity"/>
    <property type="evidence" value="ECO:0007669"/>
    <property type="project" value="InterPro"/>
</dbReference>
<keyword evidence="9 12" id="KW-0406">Ion transport</keyword>
<keyword evidence="11 13" id="KW-0472">Membrane</keyword>
<keyword evidence="8 13" id="KW-1133">Transmembrane helix</keyword>
<dbReference type="InterPro" id="IPR001421">
    <property type="entry name" value="ATP8_metazoa"/>
</dbReference>
<reference evidence="14" key="1">
    <citation type="submission" date="2011-11" db="EMBL/GenBank/DDBJ databases">
        <authorList>
            <person name="Timmermans M.J.T.N."/>
            <person name="Vogler A.P."/>
        </authorList>
    </citation>
    <scope>NUCLEOTIDE SEQUENCE</scope>
</reference>
<reference evidence="14" key="2">
    <citation type="journal article" date="2012" name="Mol. Phylogenet. Evol.">
        <title>Phylogenetically informative rearrangements in mitochondrial genomes of Coleoptera, and monophyly of aquatic elateriform beetles (Dryopoidea).</title>
        <authorList>
            <person name="Timmermans M.J."/>
            <person name="Vogler A.P."/>
        </authorList>
    </citation>
    <scope>NUCLEOTIDE SEQUENCE</scope>
</reference>
<keyword evidence="10 12" id="KW-0496">Mitochondrion</keyword>
<keyword evidence="6 12" id="KW-0812">Transmembrane</keyword>
<geneLocation type="mitochondrion" evidence="14"/>